<dbReference type="SUPFAM" id="SSF57959">
    <property type="entry name" value="Leucine zipper domain"/>
    <property type="match status" value="1"/>
</dbReference>
<feature type="coiled-coil region" evidence="13">
    <location>
        <begin position="804"/>
        <end position="845"/>
    </location>
</feature>
<organism evidence="17 18">
    <name type="scientific">Thyridium curvatum</name>
    <dbReference type="NCBI Taxonomy" id="1093900"/>
    <lineage>
        <taxon>Eukaryota</taxon>
        <taxon>Fungi</taxon>
        <taxon>Dikarya</taxon>
        <taxon>Ascomycota</taxon>
        <taxon>Pezizomycotina</taxon>
        <taxon>Sordariomycetes</taxon>
        <taxon>Sordariomycetidae</taxon>
        <taxon>Thyridiales</taxon>
        <taxon>Thyridiaceae</taxon>
        <taxon>Thyridium</taxon>
    </lineage>
</organism>
<keyword evidence="6" id="KW-0812">Transmembrane</keyword>
<evidence type="ECO:0000256" key="11">
    <source>
        <dbReference type="ARBA" id="ARBA00023180"/>
    </source>
</evidence>
<keyword evidence="18" id="KW-1185">Reference proteome</keyword>
<dbReference type="Gene3D" id="1.20.5.170">
    <property type="match status" value="1"/>
</dbReference>
<keyword evidence="12" id="KW-0539">Nucleus</keyword>
<protein>
    <recommendedName>
        <fullName evidence="16">BZIP domain-containing protein</fullName>
    </recommendedName>
</protein>
<dbReference type="Proteomes" id="UP000319257">
    <property type="component" value="Unassembled WGS sequence"/>
</dbReference>
<dbReference type="GO" id="GO:0031965">
    <property type="term" value="C:nuclear membrane"/>
    <property type="evidence" value="ECO:0007669"/>
    <property type="project" value="UniProtKB-SubCell"/>
</dbReference>
<evidence type="ECO:0000313" key="18">
    <source>
        <dbReference type="Proteomes" id="UP000319257"/>
    </source>
</evidence>
<dbReference type="Pfam" id="PF07716">
    <property type="entry name" value="bZIP_2"/>
    <property type="match status" value="1"/>
</dbReference>
<reference evidence="17 18" key="1">
    <citation type="submission" date="2019-06" db="EMBL/GenBank/DDBJ databases">
        <title>Draft genome sequence of the filamentous fungus Phialemoniopsis curvata isolated from diesel fuel.</title>
        <authorList>
            <person name="Varaljay V.A."/>
            <person name="Lyon W.J."/>
            <person name="Crouch A.L."/>
            <person name="Drake C.E."/>
            <person name="Hollomon J.M."/>
            <person name="Nadeau L.J."/>
            <person name="Nunn H.S."/>
            <person name="Stevenson B.S."/>
            <person name="Bojanowski C.L."/>
            <person name="Crookes-Goodson W.J."/>
        </authorList>
    </citation>
    <scope>NUCLEOTIDE SEQUENCE [LARGE SCALE GENOMIC DNA]</scope>
    <source>
        <strain evidence="17 18">D216</strain>
    </source>
</reference>
<dbReference type="GO" id="GO:0000742">
    <property type="term" value="P:karyogamy involved in conjugation with cellular fusion"/>
    <property type="evidence" value="ECO:0007669"/>
    <property type="project" value="InterPro"/>
</dbReference>
<evidence type="ECO:0000256" key="14">
    <source>
        <dbReference type="SAM" id="MobiDB-lite"/>
    </source>
</evidence>
<name>A0A507B1J9_9PEZI</name>
<dbReference type="RefSeq" id="XP_030995464.1">
    <property type="nucleotide sequence ID" value="XM_031140535.1"/>
</dbReference>
<comment type="similarity">
    <text evidence="4">Belongs to the KAR5 family.</text>
</comment>
<keyword evidence="7 15" id="KW-0732">Signal</keyword>
<comment type="caution">
    <text evidence="17">The sequence shown here is derived from an EMBL/GenBank/DDBJ whole genome shotgun (WGS) entry which is preliminary data.</text>
</comment>
<feature type="compositionally biased region" description="Polar residues" evidence="14">
    <location>
        <begin position="727"/>
        <end position="740"/>
    </location>
</feature>
<feature type="compositionally biased region" description="Low complexity" evidence="14">
    <location>
        <begin position="566"/>
        <end position="586"/>
    </location>
</feature>
<feature type="region of interest" description="Disordered" evidence="14">
    <location>
        <begin position="727"/>
        <end position="784"/>
    </location>
</feature>
<evidence type="ECO:0000313" key="17">
    <source>
        <dbReference type="EMBL" id="TPX13753.1"/>
    </source>
</evidence>
<feature type="chain" id="PRO_5021302355" description="BZIP domain-containing protein" evidence="15">
    <location>
        <begin position="25"/>
        <end position="859"/>
    </location>
</feature>
<comment type="function">
    <text evidence="1">Required for nuclear membrane fusion during karyogamy.</text>
</comment>
<dbReference type="CDD" id="cd14686">
    <property type="entry name" value="bZIP"/>
    <property type="match status" value="1"/>
</dbReference>
<dbReference type="PROSITE" id="PS00036">
    <property type="entry name" value="BZIP_BASIC"/>
    <property type="match status" value="1"/>
</dbReference>
<feature type="signal peptide" evidence="15">
    <location>
        <begin position="1"/>
        <end position="24"/>
    </location>
</feature>
<dbReference type="GO" id="GO:0048288">
    <property type="term" value="P:nuclear membrane fusion involved in karyogamy"/>
    <property type="evidence" value="ECO:0007669"/>
    <property type="project" value="InterPro"/>
</dbReference>
<evidence type="ECO:0000256" key="2">
    <source>
        <dbReference type="ARBA" id="ARBA00004126"/>
    </source>
</evidence>
<keyword evidence="9" id="KW-1133">Transmembrane helix</keyword>
<dbReference type="SMART" id="SM00338">
    <property type="entry name" value="BRLZ"/>
    <property type="match status" value="1"/>
</dbReference>
<sequence>MEKPLAKVVLILTTVLSLSSEAFCFAWRSEKGIFGHGGKAVLQTTNSPSGSSQTDVRFSRIYEVALKELEDMELEPLCHRIAARLLVNNCQLLDGKDEASILTDSGRQIRDFVDSYAASLAICDLERGSFDIPSACAQFREPVLAHLPASSDPVLHVTSKQIDSCLVGLATSDSAWNTWISYRHKALRFCEAARADNEKIQSIRLYQRLTKVIGDLVAGTELELQKHMDELDRRAREANEALSDVTSHIHSLQNDLGGLYEYILANLGDVAETSKNMILKGQTEAERLEMALATMVKMVSDSSSQVALAHQDSLEQLHRTADDGIDDLITSVALVVASSTTLQNQMEQSRMQADALNRRQYSLEQGILRLEIVSQNLSSRYEDHARALGVASNITDEILCSLQEAASSASTIQEAFVRDYSRSSWWPYLVCPAVTLVMGSYGLPPSVLRNMGLIALGQFIGLLIDTVDLQKLPTTLLTTNATTNSSIALPAPPPQVLKRAPFAPRPGLAISSSSLLSIDNSVQGNWPDLPFHPLVKQALPGLALRGRHTLQEWSQQRVQQPRASERSSASDSQRSSPPSQSALHDFPGSSLSLLGDSVGGSSISSGLLLVPPGIIGTTSHDNFFWPYTTWTTTTTTTPATTIPAALYNTHLDFSPDSLATPLDLEDPTGSLPLDWAAFDSMSHYAGLDNVSLFHGAGDVLTVPTSVTSTGPSSVAVSPAVPGIVESATCSSASERGSPSDSGGLIPGLTFDRSSNNKKPPSRKRTHDSLSASSSNGGGGGPEADASAELALKRQRNNIAAKKYRQKRIDRIAELEDEVDEVKRERDELRIQLARQEAETAALKEMLKMGMGGGGGGSPK</sequence>
<comment type="subcellular location">
    <subcellularLocation>
        <location evidence="3">Endoplasmic reticulum membrane</location>
    </subcellularLocation>
    <subcellularLocation>
        <location evidence="2">Nucleus membrane</location>
    </subcellularLocation>
</comment>
<accession>A0A507B1J9</accession>
<dbReference type="AlphaFoldDB" id="A0A507B1J9"/>
<dbReference type="GeneID" id="41973403"/>
<dbReference type="InParanoid" id="A0A507B1J9"/>
<evidence type="ECO:0000256" key="9">
    <source>
        <dbReference type="ARBA" id="ARBA00022989"/>
    </source>
</evidence>
<keyword evidence="8" id="KW-0256">Endoplasmic reticulum</keyword>
<evidence type="ECO:0000256" key="6">
    <source>
        <dbReference type="ARBA" id="ARBA00022692"/>
    </source>
</evidence>
<evidence type="ECO:0000256" key="8">
    <source>
        <dbReference type="ARBA" id="ARBA00022824"/>
    </source>
</evidence>
<dbReference type="InterPro" id="IPR046347">
    <property type="entry name" value="bZIP_sf"/>
</dbReference>
<dbReference type="GO" id="GO:0003700">
    <property type="term" value="F:DNA-binding transcription factor activity"/>
    <property type="evidence" value="ECO:0007669"/>
    <property type="project" value="InterPro"/>
</dbReference>
<feature type="coiled-coil region" evidence="13">
    <location>
        <begin position="221"/>
        <end position="248"/>
    </location>
</feature>
<evidence type="ECO:0000256" key="13">
    <source>
        <dbReference type="SAM" id="Coils"/>
    </source>
</evidence>
<dbReference type="InterPro" id="IPR004827">
    <property type="entry name" value="bZIP"/>
</dbReference>
<dbReference type="PANTHER" id="PTHR28012:SF1">
    <property type="entry name" value="NUCLEAR FUSION PROTEIN KAR5"/>
    <property type="match status" value="1"/>
</dbReference>
<dbReference type="PROSITE" id="PS50217">
    <property type="entry name" value="BZIP"/>
    <property type="match status" value="1"/>
</dbReference>
<evidence type="ECO:0000256" key="12">
    <source>
        <dbReference type="ARBA" id="ARBA00023242"/>
    </source>
</evidence>
<keyword evidence="11" id="KW-0325">Glycoprotein</keyword>
<evidence type="ECO:0000256" key="5">
    <source>
        <dbReference type="ARBA" id="ARBA00022459"/>
    </source>
</evidence>
<evidence type="ECO:0000256" key="10">
    <source>
        <dbReference type="ARBA" id="ARBA00023136"/>
    </source>
</evidence>
<evidence type="ECO:0000256" key="15">
    <source>
        <dbReference type="SAM" id="SignalP"/>
    </source>
</evidence>
<evidence type="ECO:0000259" key="16">
    <source>
        <dbReference type="PROSITE" id="PS50217"/>
    </source>
</evidence>
<dbReference type="OrthoDB" id="5311848at2759"/>
<keyword evidence="10" id="KW-0472">Membrane</keyword>
<feature type="region of interest" description="Disordered" evidence="14">
    <location>
        <begin position="552"/>
        <end position="586"/>
    </location>
</feature>
<keyword evidence="13" id="KW-0175">Coiled coil</keyword>
<evidence type="ECO:0000256" key="1">
    <source>
        <dbReference type="ARBA" id="ARBA00003389"/>
    </source>
</evidence>
<dbReference type="GO" id="GO:0005789">
    <property type="term" value="C:endoplasmic reticulum membrane"/>
    <property type="evidence" value="ECO:0007669"/>
    <property type="project" value="UniProtKB-SubCell"/>
</dbReference>
<proteinExistence type="inferred from homology"/>
<feature type="domain" description="BZIP" evidence="16">
    <location>
        <begin position="792"/>
        <end position="847"/>
    </location>
</feature>
<dbReference type="InterPro" id="IPR007292">
    <property type="entry name" value="Nuclear_fusion_Kar5"/>
</dbReference>
<evidence type="ECO:0000256" key="7">
    <source>
        <dbReference type="ARBA" id="ARBA00022729"/>
    </source>
</evidence>
<keyword evidence="5" id="KW-0415">Karyogamy</keyword>
<evidence type="ECO:0000256" key="3">
    <source>
        <dbReference type="ARBA" id="ARBA00004586"/>
    </source>
</evidence>
<dbReference type="EMBL" id="SKBQ01000032">
    <property type="protein sequence ID" value="TPX13753.1"/>
    <property type="molecule type" value="Genomic_DNA"/>
</dbReference>
<dbReference type="PANTHER" id="PTHR28012">
    <property type="entry name" value="NUCLEAR FUSION PROTEIN KAR5"/>
    <property type="match status" value="1"/>
</dbReference>
<evidence type="ECO:0000256" key="4">
    <source>
        <dbReference type="ARBA" id="ARBA00010473"/>
    </source>
</evidence>
<gene>
    <name evidence="17" type="ORF">E0L32_005956</name>
</gene>